<dbReference type="OrthoDB" id="5339940at2"/>
<proteinExistence type="predicted"/>
<dbReference type="AlphaFoldDB" id="A0A1Y0HI14"/>
<keyword evidence="2" id="KW-1185">Reference proteome</keyword>
<dbReference type="Proteomes" id="UP000196005">
    <property type="component" value="Chromosome"/>
</dbReference>
<reference evidence="2" key="1">
    <citation type="submission" date="2017-05" db="EMBL/GenBank/DDBJ databases">
        <title>Dechlorination kinetics govern the competition between two new strains of the genus Sulfurospirillum.</title>
        <authorList>
            <person name="Buttet G.F."/>
            <person name="Murray A.M."/>
            <person name="Goris T."/>
            <person name="Burion M."/>
            <person name="Lin B."/>
            <person name="Rolle M."/>
            <person name="Maillard J."/>
        </authorList>
    </citation>
    <scope>NUCLEOTIDE SEQUENCE [LARGE SCALE GENOMIC DNA]</scope>
    <source>
        <strain evidence="2">SL2-1</strain>
    </source>
</reference>
<gene>
    <name evidence="1" type="ORF">Sdiek1_0476</name>
</gene>
<name>A0A1Y0HI14_9BACT</name>
<dbReference type="EMBL" id="CP021416">
    <property type="protein sequence ID" value="ARU47652.1"/>
    <property type="molecule type" value="Genomic_DNA"/>
</dbReference>
<dbReference type="KEGG" id="suls:Sdiek1_0476"/>
<accession>A0A1Y0HI14</accession>
<evidence type="ECO:0000313" key="1">
    <source>
        <dbReference type="EMBL" id="ARU47652.1"/>
    </source>
</evidence>
<organism evidence="1 2">
    <name type="scientific">Sulfurospirillum diekertiae</name>
    <dbReference type="NCBI Taxonomy" id="1854492"/>
    <lineage>
        <taxon>Bacteria</taxon>
        <taxon>Pseudomonadati</taxon>
        <taxon>Campylobacterota</taxon>
        <taxon>Epsilonproteobacteria</taxon>
        <taxon>Campylobacterales</taxon>
        <taxon>Sulfurospirillaceae</taxon>
        <taxon>Sulfurospirillum</taxon>
    </lineage>
</organism>
<protein>
    <submittedName>
        <fullName evidence="1">Uncharacterized protein</fullName>
    </submittedName>
</protein>
<dbReference type="RefSeq" id="WP_087437721.1">
    <property type="nucleotide sequence ID" value="NZ_CP021416.1"/>
</dbReference>
<sequence length="78" mass="9056">MNENEIDITKELAKLIEARDAFMAYIDANVPKDSKGIAFDFSNHPTLDAKAVYEHFYKLDYQARKIRGFVIRNFEVKA</sequence>
<evidence type="ECO:0000313" key="2">
    <source>
        <dbReference type="Proteomes" id="UP000196005"/>
    </source>
</evidence>